<dbReference type="InterPro" id="IPR004000">
    <property type="entry name" value="Actin"/>
</dbReference>
<proteinExistence type="inferred from homology"/>
<name>A0A2H8TKI4_9HEMI</name>
<dbReference type="CDD" id="cd10207">
    <property type="entry name" value="ASKHA_NBD_Arp10"/>
    <property type="match status" value="1"/>
</dbReference>
<dbReference type="AlphaFoldDB" id="A0A2H8TKI4"/>
<reference evidence="2" key="1">
    <citation type="submission" date="2017-10" db="EMBL/GenBank/DDBJ databases">
        <title>Transcriptome Assembly of Sugarcane Aphid Adults.</title>
        <authorList>
            <person name="Scully E.D."/>
            <person name="Palmer N.A."/>
            <person name="Geib S.M."/>
            <person name="Sarath G."/>
            <person name="Sattler S.E."/>
        </authorList>
    </citation>
    <scope>NUCLEOTIDE SEQUENCE</scope>
    <source>
        <tissue evidence="2">Whole body</tissue>
    </source>
</reference>
<dbReference type="EMBL" id="GFXV01002849">
    <property type="protein sequence ID" value="MBW14654.1"/>
    <property type="molecule type" value="Transcribed_RNA"/>
</dbReference>
<organism evidence="2">
    <name type="scientific">Melanaphis sacchari</name>
    <dbReference type="NCBI Taxonomy" id="742174"/>
    <lineage>
        <taxon>Eukaryota</taxon>
        <taxon>Metazoa</taxon>
        <taxon>Ecdysozoa</taxon>
        <taxon>Arthropoda</taxon>
        <taxon>Hexapoda</taxon>
        <taxon>Insecta</taxon>
        <taxon>Pterygota</taxon>
        <taxon>Neoptera</taxon>
        <taxon>Paraneoptera</taxon>
        <taxon>Hemiptera</taxon>
        <taxon>Sternorrhyncha</taxon>
        <taxon>Aphidomorpha</taxon>
        <taxon>Aphidoidea</taxon>
        <taxon>Aphididae</taxon>
        <taxon>Aphidini</taxon>
        <taxon>Melanaphis</taxon>
    </lineage>
</organism>
<dbReference type="PANTHER" id="PTHR11937">
    <property type="entry name" value="ACTIN"/>
    <property type="match status" value="1"/>
</dbReference>
<dbReference type="SMART" id="SM00268">
    <property type="entry name" value="ACTIN"/>
    <property type="match status" value="1"/>
</dbReference>
<accession>A0A2H8TKI4</accession>
<evidence type="ECO:0000313" key="2">
    <source>
        <dbReference type="EMBL" id="MBW14654.1"/>
    </source>
</evidence>
<dbReference type="Gene3D" id="3.30.420.40">
    <property type="match status" value="2"/>
</dbReference>
<protein>
    <submittedName>
        <fullName evidence="2">Actin-related protein 10</fullName>
    </submittedName>
</protein>
<gene>
    <name evidence="2" type="primary">ACTR10_0</name>
</gene>
<dbReference type="OrthoDB" id="337660at2759"/>
<dbReference type="Pfam" id="PF00022">
    <property type="entry name" value="Actin"/>
    <property type="match status" value="3"/>
</dbReference>
<sequence length="371" mass="41774">MKIDSEFLPEKQCIVIDIGTKYTKFGFATEHSPRCIIPTCCEIDGTFIPDIYKCKDVQTLTLALTNFIHMLFYKYALVAPKDKKVIIVESLLSPTTFKEILAKVLFITYEVASLCFVPSHCASLFTLGISTGLVLDIGYKEAILIPVCEGVPVLRLWQAMALAGQTVENQIINRIDIGQLSPDESIDSIAEDIKVRTCFVTTLKRSKILATGQNVEPKTSDVEYHINGERSITISGDVRETVHDVLFEENIDEMSITTMILETIVNSNVDMRLKLAENIVLIGGTVMAKGFMARLKEELLEKLKSSKYNNLKITKFKFHIAPAYENYIAWLGGSIFGSTNNLNILSQTRENYLNENYVPDWPTTFTRQKIE</sequence>
<dbReference type="InterPro" id="IPR043129">
    <property type="entry name" value="ATPase_NBD"/>
</dbReference>
<evidence type="ECO:0000256" key="1">
    <source>
        <dbReference type="RuleBase" id="RU000487"/>
    </source>
</evidence>
<dbReference type="Gene3D" id="3.90.640.10">
    <property type="entry name" value="Actin, Chain A, domain 4"/>
    <property type="match status" value="1"/>
</dbReference>
<dbReference type="SUPFAM" id="SSF53067">
    <property type="entry name" value="Actin-like ATPase domain"/>
    <property type="match status" value="2"/>
</dbReference>
<comment type="similarity">
    <text evidence="1">Belongs to the actin family.</text>
</comment>